<dbReference type="RefSeq" id="XP_007404477.1">
    <property type="nucleotide sequence ID" value="XM_007404415.1"/>
</dbReference>
<evidence type="ECO:0000313" key="2">
    <source>
        <dbReference type="EMBL" id="EGG12102.1"/>
    </source>
</evidence>
<organism evidence="3">
    <name type="scientific">Melampsora larici-populina (strain 98AG31 / pathotype 3-4-7)</name>
    <name type="common">Poplar leaf rust fungus</name>
    <dbReference type="NCBI Taxonomy" id="747676"/>
    <lineage>
        <taxon>Eukaryota</taxon>
        <taxon>Fungi</taxon>
        <taxon>Dikarya</taxon>
        <taxon>Basidiomycota</taxon>
        <taxon>Pucciniomycotina</taxon>
        <taxon>Pucciniomycetes</taxon>
        <taxon>Pucciniales</taxon>
        <taxon>Melampsoraceae</taxon>
        <taxon>Melampsora</taxon>
    </lineage>
</organism>
<evidence type="ECO:0000313" key="3">
    <source>
        <dbReference type="Proteomes" id="UP000001072"/>
    </source>
</evidence>
<dbReference type="Proteomes" id="UP000001072">
    <property type="component" value="Unassembled WGS sequence"/>
</dbReference>
<dbReference type="KEGG" id="mlr:MELLADRAFT_89354"/>
<feature type="compositionally biased region" description="Polar residues" evidence="1">
    <location>
        <begin position="31"/>
        <end position="44"/>
    </location>
</feature>
<feature type="region of interest" description="Disordered" evidence="1">
    <location>
        <begin position="131"/>
        <end position="161"/>
    </location>
</feature>
<feature type="region of interest" description="Disordered" evidence="1">
    <location>
        <begin position="495"/>
        <end position="517"/>
    </location>
</feature>
<dbReference type="EMBL" id="GL883091">
    <property type="protein sequence ID" value="EGG12102.1"/>
    <property type="molecule type" value="Genomic_DNA"/>
</dbReference>
<dbReference type="InterPro" id="IPR018247">
    <property type="entry name" value="EF_Hand_1_Ca_BS"/>
</dbReference>
<dbReference type="HOGENOM" id="CLU_044497_0_0_1"/>
<dbReference type="InParanoid" id="F4R5V0"/>
<feature type="region of interest" description="Disordered" evidence="1">
    <location>
        <begin position="1"/>
        <end position="93"/>
    </location>
</feature>
<dbReference type="PROSITE" id="PS00018">
    <property type="entry name" value="EF_HAND_1"/>
    <property type="match status" value="1"/>
</dbReference>
<dbReference type="GeneID" id="18935164"/>
<feature type="compositionally biased region" description="Basic and acidic residues" evidence="1">
    <location>
        <begin position="19"/>
        <end position="28"/>
    </location>
</feature>
<feature type="compositionally biased region" description="Low complexity" evidence="1">
    <location>
        <begin position="1"/>
        <end position="17"/>
    </location>
</feature>
<reference evidence="3" key="1">
    <citation type="journal article" date="2011" name="Proc. Natl. Acad. Sci. U.S.A.">
        <title>Obligate biotrophy features unraveled by the genomic analysis of rust fungi.</title>
        <authorList>
            <person name="Duplessis S."/>
            <person name="Cuomo C.A."/>
            <person name="Lin Y.-C."/>
            <person name="Aerts A."/>
            <person name="Tisserant E."/>
            <person name="Veneault-Fourrey C."/>
            <person name="Joly D.L."/>
            <person name="Hacquard S."/>
            <person name="Amselem J."/>
            <person name="Cantarel B.L."/>
            <person name="Chiu R."/>
            <person name="Coutinho P.M."/>
            <person name="Feau N."/>
            <person name="Field M."/>
            <person name="Frey P."/>
            <person name="Gelhaye E."/>
            <person name="Goldberg J."/>
            <person name="Grabherr M.G."/>
            <person name="Kodira C.D."/>
            <person name="Kohler A."/>
            <person name="Kuees U."/>
            <person name="Lindquist E.A."/>
            <person name="Lucas S.M."/>
            <person name="Mago R."/>
            <person name="Mauceli E."/>
            <person name="Morin E."/>
            <person name="Murat C."/>
            <person name="Pangilinan J.L."/>
            <person name="Park R."/>
            <person name="Pearson M."/>
            <person name="Quesneville H."/>
            <person name="Rouhier N."/>
            <person name="Sakthikumar S."/>
            <person name="Salamov A.A."/>
            <person name="Schmutz J."/>
            <person name="Selles B."/>
            <person name="Shapiro H."/>
            <person name="Tanguay P."/>
            <person name="Tuskan G.A."/>
            <person name="Henrissat B."/>
            <person name="Van de Peer Y."/>
            <person name="Rouze P."/>
            <person name="Ellis J.G."/>
            <person name="Dodds P.N."/>
            <person name="Schein J.E."/>
            <person name="Zhong S."/>
            <person name="Hamelin R.C."/>
            <person name="Grigoriev I.V."/>
            <person name="Szabo L.J."/>
            <person name="Martin F."/>
        </authorList>
    </citation>
    <scope>NUCLEOTIDE SEQUENCE [LARGE SCALE GENOMIC DNA]</scope>
    <source>
        <strain evidence="3">98AG31 / pathotype 3-4-7</strain>
    </source>
</reference>
<feature type="compositionally biased region" description="Acidic residues" evidence="1">
    <location>
        <begin position="52"/>
        <end position="66"/>
    </location>
</feature>
<dbReference type="AlphaFoldDB" id="F4R5V0"/>
<protein>
    <submittedName>
        <fullName evidence="2">Uncharacterized protein</fullName>
    </submittedName>
</protein>
<sequence length="517" mass="57616">MEIDLSSTSSTGTQQNTDGRSKRQRVDDESNTGVGFSDGSSPRQRTPPINYDSDDSVDPNDSDSDGELTPAEIASQKRKLKAGRKLAQEKRDRDSMVGLLANSHSTPGAATALARAIQEYVKMMLGVYRKSRSTSSSSEPSLPDPPTEDEVRNWATRQESRQDAIKNAMDRAVKKYLSKKPADFKPNRKQIRTVEKDAAQKEMLSAPLCPVKFASRLSFKFGSRYDHRWGTLCEGALALAGFPRCTFDWNGKPDSPWNTAMSRIILQEWEKCHEAHGTKAFGIVESGNTPENRIEIIRRWCEHQAPKFREQEKLSLMSQTPEGRLQADRLREMSKSKDRRRRAKTRIHTARLELAQGIFGGASPEYLLLSHPEVHSEDEVVIVNGSGSRCKTRLEWRSGPLDTFVNLVDQLIEGQETIPRKKARAKAIIDRGSYTSNDPDTFPPQKFQESLVSNAWLDKMSGIAVANLKLVKADSINIKKSIEILTNLVLPRGAARVGGQPSSSEASSSTQVPMMTQ</sequence>
<dbReference type="VEuPathDB" id="FungiDB:MELLADRAFT_89354"/>
<keyword evidence="3" id="KW-1185">Reference proteome</keyword>
<accession>F4R5V0</accession>
<proteinExistence type="predicted"/>
<evidence type="ECO:0000256" key="1">
    <source>
        <dbReference type="SAM" id="MobiDB-lite"/>
    </source>
</evidence>
<gene>
    <name evidence="2" type="ORF">MELLADRAFT_89354</name>
</gene>
<name>F4R5V0_MELLP</name>